<dbReference type="EMBL" id="JBCGBO010000025">
    <property type="protein sequence ID" value="KAK9176927.1"/>
    <property type="molecule type" value="Genomic_DNA"/>
</dbReference>
<reference evidence="1 2" key="1">
    <citation type="submission" date="2024-05" db="EMBL/GenBank/DDBJ databases">
        <title>Haplotype-resolved chromosome-level genome assembly of Huyou (Citrus changshanensis).</title>
        <authorList>
            <person name="Miao C."/>
            <person name="Chen W."/>
            <person name="Wu Y."/>
            <person name="Wang L."/>
            <person name="Zhao S."/>
            <person name="Grierson D."/>
            <person name="Xu C."/>
            <person name="Chen K."/>
        </authorList>
    </citation>
    <scope>NUCLEOTIDE SEQUENCE [LARGE SCALE GENOMIC DNA]</scope>
    <source>
        <strain evidence="1">01-14</strain>
        <tissue evidence="1">Leaf</tissue>
    </source>
</reference>
<gene>
    <name evidence="1" type="ORF">WN944_028946</name>
</gene>
<sequence length="56" mass="6464">MNTRKYRSLAGLEKVNRDWAQMQTVAWRQVPVELAEARSSWTGVVTLAMELPVKLF</sequence>
<evidence type="ECO:0000313" key="1">
    <source>
        <dbReference type="EMBL" id="KAK9176927.1"/>
    </source>
</evidence>
<dbReference type="AlphaFoldDB" id="A0AAP0Q9G4"/>
<organism evidence="1 2">
    <name type="scientific">Citrus x changshan-huyou</name>
    <dbReference type="NCBI Taxonomy" id="2935761"/>
    <lineage>
        <taxon>Eukaryota</taxon>
        <taxon>Viridiplantae</taxon>
        <taxon>Streptophyta</taxon>
        <taxon>Embryophyta</taxon>
        <taxon>Tracheophyta</taxon>
        <taxon>Spermatophyta</taxon>
        <taxon>Magnoliopsida</taxon>
        <taxon>eudicotyledons</taxon>
        <taxon>Gunneridae</taxon>
        <taxon>Pentapetalae</taxon>
        <taxon>rosids</taxon>
        <taxon>malvids</taxon>
        <taxon>Sapindales</taxon>
        <taxon>Rutaceae</taxon>
        <taxon>Aurantioideae</taxon>
        <taxon>Citrus</taxon>
    </lineage>
</organism>
<evidence type="ECO:0000313" key="2">
    <source>
        <dbReference type="Proteomes" id="UP001428341"/>
    </source>
</evidence>
<proteinExistence type="predicted"/>
<comment type="caution">
    <text evidence="1">The sequence shown here is derived from an EMBL/GenBank/DDBJ whole genome shotgun (WGS) entry which is preliminary data.</text>
</comment>
<accession>A0AAP0Q9G4</accession>
<keyword evidence="2" id="KW-1185">Reference proteome</keyword>
<protein>
    <submittedName>
        <fullName evidence="1">Uncharacterized protein</fullName>
    </submittedName>
</protein>
<name>A0AAP0Q9G4_9ROSI</name>
<dbReference type="Proteomes" id="UP001428341">
    <property type="component" value="Unassembled WGS sequence"/>
</dbReference>